<dbReference type="InterPro" id="IPR036623">
    <property type="entry name" value="Hemimethylated_DNA-bd_sf"/>
</dbReference>
<gene>
    <name evidence="2" type="ORF">AALO_G00114190</name>
</gene>
<dbReference type="SMART" id="SM00992">
    <property type="entry name" value="YccV-like"/>
    <property type="match status" value="1"/>
</dbReference>
<dbReference type="InterPro" id="IPR011722">
    <property type="entry name" value="Hemimethylated_DNA-bd_dom"/>
</dbReference>
<dbReference type="SUPFAM" id="SSF141255">
    <property type="entry name" value="YccV-like"/>
    <property type="match status" value="1"/>
</dbReference>
<evidence type="ECO:0000259" key="1">
    <source>
        <dbReference type="SMART" id="SM00992"/>
    </source>
</evidence>
<dbReference type="GO" id="GO:0003677">
    <property type="term" value="F:DNA binding"/>
    <property type="evidence" value="ECO:0007669"/>
    <property type="project" value="InterPro"/>
</dbReference>
<dbReference type="EMBL" id="JADWDJ010000008">
    <property type="protein sequence ID" value="KAG5277157.1"/>
    <property type="molecule type" value="Genomic_DNA"/>
</dbReference>
<sequence>MPLESTIFGFALRFALAFSTDRSAVWSSSSVFAGGEAMPQITATTILQLALLLSALPAQYLISKWSSVSAAERYHSIKSFLRAWNDLSSSYLNASAWIEWATSWVPKVTLFDDPEEVEDVDDGSPPLEELLQDNDLGYFAASKDVHSPRPMYVLHRVGHVVMENQNNMVGVIVGWDAELRAPPNWIKKRYTQPELQSAVDSPHYKVVFSGPASSSIMVGYLPQSALRRIRGYKPEIPTLDLYFSDFDGKKFVMKPWLEQIYPED</sequence>
<dbReference type="PANTHER" id="PTHR48439">
    <property type="entry name" value="HEMIMETHYLATED DNA-BINDING DOMAIN-CONTAINING PROTEIN"/>
    <property type="match status" value="1"/>
</dbReference>
<proteinExistence type="predicted"/>
<dbReference type="Proteomes" id="UP000823561">
    <property type="component" value="Chromosome 8"/>
</dbReference>
<dbReference type="PANTHER" id="PTHR48439:SF1">
    <property type="entry name" value="HEMIMETHYLATED DNA-BINDING DOMAIN-CONTAINING PROTEIN"/>
    <property type="match status" value="1"/>
</dbReference>
<evidence type="ECO:0000313" key="2">
    <source>
        <dbReference type="EMBL" id="KAG5277157.1"/>
    </source>
</evidence>
<reference evidence="2" key="1">
    <citation type="submission" date="2020-10" db="EMBL/GenBank/DDBJ databases">
        <title>Chromosome-scale genome assembly of the Allis shad, Alosa alosa.</title>
        <authorList>
            <person name="Margot Z."/>
            <person name="Christophe K."/>
            <person name="Cabau C."/>
            <person name="Louis A."/>
            <person name="Berthelot C."/>
            <person name="Parey E."/>
            <person name="Roest Crollius H."/>
            <person name="Montfort J."/>
            <person name="Robinson-Rechavi M."/>
            <person name="Bucao C."/>
            <person name="Bouchez O."/>
            <person name="Gislard M."/>
            <person name="Lluch J."/>
            <person name="Milhes M."/>
            <person name="Lampietro C."/>
            <person name="Lopez Roques C."/>
            <person name="Donnadieu C."/>
            <person name="Braasch I."/>
            <person name="Desvignes T."/>
            <person name="Postlethwait J."/>
            <person name="Bobe J."/>
            <person name="Guiguen Y."/>
        </authorList>
    </citation>
    <scope>NUCLEOTIDE SEQUENCE</scope>
    <source>
        <strain evidence="2">M-15738</strain>
        <tissue evidence="2">Blood</tissue>
    </source>
</reference>
<dbReference type="InterPro" id="IPR053189">
    <property type="entry name" value="Clp_protease_adapter_ClpF"/>
</dbReference>
<organism evidence="2 3">
    <name type="scientific">Alosa alosa</name>
    <name type="common">allis shad</name>
    <dbReference type="NCBI Taxonomy" id="278164"/>
    <lineage>
        <taxon>Eukaryota</taxon>
        <taxon>Metazoa</taxon>
        <taxon>Chordata</taxon>
        <taxon>Craniata</taxon>
        <taxon>Vertebrata</taxon>
        <taxon>Euteleostomi</taxon>
        <taxon>Actinopterygii</taxon>
        <taxon>Neopterygii</taxon>
        <taxon>Teleostei</taxon>
        <taxon>Clupei</taxon>
        <taxon>Clupeiformes</taxon>
        <taxon>Clupeoidei</taxon>
        <taxon>Clupeidae</taxon>
        <taxon>Alosa</taxon>
    </lineage>
</organism>
<evidence type="ECO:0000313" key="3">
    <source>
        <dbReference type="Proteomes" id="UP000823561"/>
    </source>
</evidence>
<name>A0AAV6GTB0_9TELE</name>
<dbReference type="AlphaFoldDB" id="A0AAV6GTB0"/>
<feature type="domain" description="Hemimethylated DNA-binding" evidence="1">
    <location>
        <begin position="152"/>
        <end position="254"/>
    </location>
</feature>
<dbReference type="Pfam" id="PF08755">
    <property type="entry name" value="YccV-like"/>
    <property type="match status" value="1"/>
</dbReference>
<protein>
    <recommendedName>
        <fullName evidence="1">Hemimethylated DNA-binding domain-containing protein</fullName>
    </recommendedName>
</protein>
<accession>A0AAV6GTB0</accession>
<dbReference type="Gene3D" id="2.30.30.390">
    <property type="entry name" value="Hemimethylated DNA-binding domain"/>
    <property type="match status" value="1"/>
</dbReference>
<comment type="caution">
    <text evidence="2">The sequence shown here is derived from an EMBL/GenBank/DDBJ whole genome shotgun (WGS) entry which is preliminary data.</text>
</comment>
<keyword evidence="3" id="KW-1185">Reference proteome</keyword>